<feature type="non-terminal residue" evidence="1">
    <location>
        <position position="1"/>
    </location>
</feature>
<evidence type="ECO:0000313" key="2">
    <source>
        <dbReference type="Proteomes" id="UP000789920"/>
    </source>
</evidence>
<comment type="caution">
    <text evidence="1">The sequence shown here is derived from an EMBL/GenBank/DDBJ whole genome shotgun (WGS) entry which is preliminary data.</text>
</comment>
<accession>A0ACA9SHD9</accession>
<organism evidence="1 2">
    <name type="scientific">Racocetra persica</name>
    <dbReference type="NCBI Taxonomy" id="160502"/>
    <lineage>
        <taxon>Eukaryota</taxon>
        <taxon>Fungi</taxon>
        <taxon>Fungi incertae sedis</taxon>
        <taxon>Mucoromycota</taxon>
        <taxon>Glomeromycotina</taxon>
        <taxon>Glomeromycetes</taxon>
        <taxon>Diversisporales</taxon>
        <taxon>Gigasporaceae</taxon>
        <taxon>Racocetra</taxon>
    </lineage>
</organism>
<evidence type="ECO:0000313" key="1">
    <source>
        <dbReference type="EMBL" id="CAG8839905.1"/>
    </source>
</evidence>
<keyword evidence="2" id="KW-1185">Reference proteome</keyword>
<name>A0ACA9SHD9_9GLOM</name>
<dbReference type="Proteomes" id="UP000789920">
    <property type="component" value="Unassembled WGS sequence"/>
</dbReference>
<protein>
    <submittedName>
        <fullName evidence="1">3638_t:CDS:1</fullName>
    </submittedName>
</protein>
<proteinExistence type="predicted"/>
<dbReference type="EMBL" id="CAJVQC010125120">
    <property type="protein sequence ID" value="CAG8839905.1"/>
    <property type="molecule type" value="Genomic_DNA"/>
</dbReference>
<gene>
    <name evidence="1" type="ORF">RPERSI_LOCUS31225</name>
</gene>
<sequence length="55" mass="6462">NENLPHEQSGTPKCYTRLAKKSLELDPNRRPMAKFSVRVGYWLDEIKQNNQEAIF</sequence>
<reference evidence="1" key="1">
    <citation type="submission" date="2021-06" db="EMBL/GenBank/DDBJ databases">
        <authorList>
            <person name="Kallberg Y."/>
            <person name="Tangrot J."/>
            <person name="Rosling A."/>
        </authorList>
    </citation>
    <scope>NUCLEOTIDE SEQUENCE</scope>
    <source>
        <strain evidence="1">MA461A</strain>
    </source>
</reference>